<reference evidence="3" key="1">
    <citation type="submission" date="2022-01" db="EMBL/GenBank/DDBJ databases">
        <title>Collection of gut derived symbiotic bacterial strains cultured from healthy donors.</title>
        <authorList>
            <person name="Lin H."/>
            <person name="Kohout C."/>
            <person name="Waligurski E."/>
            <person name="Pamer E.G."/>
        </authorList>
    </citation>
    <scope>NUCLEOTIDE SEQUENCE</scope>
    <source>
        <strain evidence="3">DFI.6.55</strain>
    </source>
</reference>
<dbReference type="EMBL" id="JAKNGE010000002">
    <property type="protein sequence ID" value="MCG4744124.1"/>
    <property type="molecule type" value="Genomic_DNA"/>
</dbReference>
<dbReference type="PANTHER" id="PTHR21198:SF7">
    <property type="entry name" value="ASPARTATE-GLUTAMATE RACEMASE FAMILY"/>
    <property type="match status" value="1"/>
</dbReference>
<evidence type="ECO:0000256" key="2">
    <source>
        <dbReference type="ARBA" id="ARBA00023235"/>
    </source>
</evidence>
<accession>A0AAW5BMN3</accession>
<evidence type="ECO:0000313" key="4">
    <source>
        <dbReference type="Proteomes" id="UP001299608"/>
    </source>
</evidence>
<dbReference type="AlphaFoldDB" id="A0AAW5BMN3"/>
<dbReference type="GO" id="GO:0047661">
    <property type="term" value="F:amino-acid racemase activity"/>
    <property type="evidence" value="ECO:0007669"/>
    <property type="project" value="InterPro"/>
</dbReference>
<dbReference type="Pfam" id="PF01177">
    <property type="entry name" value="Asp_Glu_race"/>
    <property type="match status" value="1"/>
</dbReference>
<dbReference type="Proteomes" id="UP001299608">
    <property type="component" value="Unassembled WGS sequence"/>
</dbReference>
<protein>
    <submittedName>
        <fullName evidence="3">Amino acid racemase</fullName>
        <ecNumber evidence="3">5.1.1.-</ecNumber>
    </submittedName>
</protein>
<evidence type="ECO:0000313" key="3">
    <source>
        <dbReference type="EMBL" id="MCG4744124.1"/>
    </source>
</evidence>
<dbReference type="InterPro" id="IPR004380">
    <property type="entry name" value="Asp_race"/>
</dbReference>
<dbReference type="SUPFAM" id="SSF53681">
    <property type="entry name" value="Aspartate/glutamate racemase"/>
    <property type="match status" value="2"/>
</dbReference>
<dbReference type="EC" id="5.1.1.-" evidence="3"/>
<organism evidence="3 4">
    <name type="scientific">Enterocloster aldenensis</name>
    <dbReference type="NCBI Taxonomy" id="358742"/>
    <lineage>
        <taxon>Bacteria</taxon>
        <taxon>Bacillati</taxon>
        <taxon>Bacillota</taxon>
        <taxon>Clostridia</taxon>
        <taxon>Lachnospirales</taxon>
        <taxon>Lachnospiraceae</taxon>
        <taxon>Enterocloster</taxon>
    </lineage>
</organism>
<dbReference type="RefSeq" id="WP_227115732.1">
    <property type="nucleotide sequence ID" value="NZ_JAJCID010000001.1"/>
</dbReference>
<dbReference type="Gene3D" id="3.40.50.1860">
    <property type="match status" value="2"/>
</dbReference>
<dbReference type="InterPro" id="IPR001920">
    <property type="entry name" value="Asp/Glu_race"/>
</dbReference>
<comment type="caution">
    <text evidence="3">The sequence shown here is derived from an EMBL/GenBank/DDBJ whole genome shotgun (WGS) entry which is preliminary data.</text>
</comment>
<dbReference type="NCBIfam" id="TIGR00035">
    <property type="entry name" value="asp_race"/>
    <property type="match status" value="1"/>
</dbReference>
<sequence>MKKLGLVGGMGPESTVPYYRGIIYGVRERMGSNVLPFLSLESVDVFDIQRFCNEGRYDELTGYLLAAVRNLAAAGAEFAALSANTPHIVFDQLKQQTPIPLVSIIEAACEEAERRGLSRLGLMGTIFTMKGSFFKKPFEEKGIQVISPREEEMAYINEKIYTELEFADVREGTREGLVRIIRRMVEEDGIQAIILGCTELPLALDDRISPVPCLDTMKIHIRTLVDGIVGGP</sequence>
<keyword evidence="2 3" id="KW-0413">Isomerase</keyword>
<comment type="similarity">
    <text evidence="1">Belongs to the aspartate/glutamate racemases family.</text>
</comment>
<dbReference type="PANTHER" id="PTHR21198">
    <property type="entry name" value="GLUTAMATE RACEMASE"/>
    <property type="match status" value="1"/>
</dbReference>
<evidence type="ECO:0000256" key="1">
    <source>
        <dbReference type="ARBA" id="ARBA00007847"/>
    </source>
</evidence>
<proteinExistence type="inferred from homology"/>
<name>A0AAW5BMN3_9FIRM</name>
<dbReference type="InterPro" id="IPR015942">
    <property type="entry name" value="Asp/Glu/hydantoin_racemase"/>
</dbReference>
<gene>
    <name evidence="3" type="ORF">L0N08_01700</name>
</gene>